<evidence type="ECO:0000313" key="1">
    <source>
        <dbReference type="EMBL" id="TWT57922.1"/>
    </source>
</evidence>
<dbReference type="Proteomes" id="UP000317243">
    <property type="component" value="Unassembled WGS sequence"/>
</dbReference>
<evidence type="ECO:0000313" key="2">
    <source>
        <dbReference type="Proteomes" id="UP000317243"/>
    </source>
</evidence>
<dbReference type="OrthoDB" id="212294at2"/>
<comment type="caution">
    <text evidence="1">The sequence shown here is derived from an EMBL/GenBank/DDBJ whole genome shotgun (WGS) entry which is preliminary data.</text>
</comment>
<organism evidence="1 2">
    <name type="scientific">Thalassoglobus neptunius</name>
    <dbReference type="NCBI Taxonomy" id="1938619"/>
    <lineage>
        <taxon>Bacteria</taxon>
        <taxon>Pseudomonadati</taxon>
        <taxon>Planctomycetota</taxon>
        <taxon>Planctomycetia</taxon>
        <taxon>Planctomycetales</taxon>
        <taxon>Planctomycetaceae</taxon>
        <taxon>Thalassoglobus</taxon>
    </lineage>
</organism>
<dbReference type="SUPFAM" id="SSF52540">
    <property type="entry name" value="P-loop containing nucleoside triphosphate hydrolases"/>
    <property type="match status" value="1"/>
</dbReference>
<dbReference type="InterPro" id="IPR027417">
    <property type="entry name" value="P-loop_NTPase"/>
</dbReference>
<gene>
    <name evidence="1" type="ORF">KOR42_12900</name>
</gene>
<keyword evidence="2" id="KW-1185">Reference proteome</keyword>
<sequence>MDTIGTIRPEESFCSSESQLEEAVERLKYLVSRKSAGLLVGSSAVQLQTATEQLIRSLSEEGQSAQQIHLAGVSVDEFPELIATELGVRPVRSSRKIDQWSAISNFASSSKLLPVRRCLILSGLELVDESLIPALDRILTLIRGTVPVIFTSWQSLREPLRTVLSQHAWMKVEIGNLSPQESVQELAGELARKKLDVKLSADAAAVAHQLTNGDLNRLRRLAELAAIAAEADELPIIDADVLRSLSEEIPSVA</sequence>
<reference evidence="1 2" key="1">
    <citation type="submission" date="2019-02" db="EMBL/GenBank/DDBJ databases">
        <title>Deep-cultivation of Planctomycetes and their phenomic and genomic characterization uncovers novel biology.</title>
        <authorList>
            <person name="Wiegand S."/>
            <person name="Jogler M."/>
            <person name="Boedeker C."/>
            <person name="Pinto D."/>
            <person name="Vollmers J."/>
            <person name="Rivas-Marin E."/>
            <person name="Kohn T."/>
            <person name="Peeters S.H."/>
            <person name="Heuer A."/>
            <person name="Rast P."/>
            <person name="Oberbeckmann S."/>
            <person name="Bunk B."/>
            <person name="Jeske O."/>
            <person name="Meyerdierks A."/>
            <person name="Storesund J.E."/>
            <person name="Kallscheuer N."/>
            <person name="Luecker S."/>
            <person name="Lage O.M."/>
            <person name="Pohl T."/>
            <person name="Merkel B.J."/>
            <person name="Hornburger P."/>
            <person name="Mueller R.-W."/>
            <person name="Bruemmer F."/>
            <person name="Labrenz M."/>
            <person name="Spormann A.M."/>
            <person name="Op Den Camp H."/>
            <person name="Overmann J."/>
            <person name="Amann R."/>
            <person name="Jetten M.S.M."/>
            <person name="Mascher T."/>
            <person name="Medema M.H."/>
            <person name="Devos D.P."/>
            <person name="Kaster A.-K."/>
            <person name="Ovreas L."/>
            <person name="Rohde M."/>
            <person name="Galperin M.Y."/>
            <person name="Jogler C."/>
        </authorList>
    </citation>
    <scope>NUCLEOTIDE SEQUENCE [LARGE SCALE GENOMIC DNA]</scope>
    <source>
        <strain evidence="1 2">KOR42</strain>
    </source>
</reference>
<protein>
    <submittedName>
        <fullName evidence="1">Uncharacterized protein</fullName>
    </submittedName>
</protein>
<name>A0A5C5X7I1_9PLAN</name>
<proteinExistence type="predicted"/>
<dbReference type="AlphaFoldDB" id="A0A5C5X7I1"/>
<dbReference type="RefSeq" id="WP_146507976.1">
    <property type="nucleotide sequence ID" value="NZ_SIHI01000001.1"/>
</dbReference>
<dbReference type="EMBL" id="SIHI01000001">
    <property type="protein sequence ID" value="TWT57922.1"/>
    <property type="molecule type" value="Genomic_DNA"/>
</dbReference>
<accession>A0A5C5X7I1</accession>